<dbReference type="Proteomes" id="UP000703269">
    <property type="component" value="Unassembled WGS sequence"/>
</dbReference>
<sequence length="129" mass="14098">MSAPLQQMILSSRSRHIMYIYLASFRLYRLGDPAHSPLLDEDSTLASPALDKVVPGFDCWLREPESISICSARYFLLIATEGGFSMALTGSPPSRSRAQPALVWKCTGPRRVGNPEETIGSDLPASSRG</sequence>
<evidence type="ECO:0000256" key="1">
    <source>
        <dbReference type="SAM" id="MobiDB-lite"/>
    </source>
</evidence>
<reference evidence="2 3" key="1">
    <citation type="submission" date="2021-08" db="EMBL/GenBank/DDBJ databases">
        <title>Draft Genome Sequence of Phanerochaete sordida strain YK-624.</title>
        <authorList>
            <person name="Mori T."/>
            <person name="Dohra H."/>
            <person name="Suzuki T."/>
            <person name="Kawagishi H."/>
            <person name="Hirai H."/>
        </authorList>
    </citation>
    <scope>NUCLEOTIDE SEQUENCE [LARGE SCALE GENOMIC DNA]</scope>
    <source>
        <strain evidence="2 3">YK-624</strain>
    </source>
</reference>
<gene>
    <name evidence="2" type="ORF">PsYK624_095220</name>
</gene>
<name>A0A9P3GC32_9APHY</name>
<protein>
    <submittedName>
        <fullName evidence="2">Uncharacterized protein</fullName>
    </submittedName>
</protein>
<proteinExistence type="predicted"/>
<evidence type="ECO:0000313" key="3">
    <source>
        <dbReference type="Proteomes" id="UP000703269"/>
    </source>
</evidence>
<dbReference type="EMBL" id="BPQB01000032">
    <property type="protein sequence ID" value="GJE93363.1"/>
    <property type="molecule type" value="Genomic_DNA"/>
</dbReference>
<comment type="caution">
    <text evidence="2">The sequence shown here is derived from an EMBL/GenBank/DDBJ whole genome shotgun (WGS) entry which is preliminary data.</text>
</comment>
<keyword evidence="3" id="KW-1185">Reference proteome</keyword>
<feature type="region of interest" description="Disordered" evidence="1">
    <location>
        <begin position="108"/>
        <end position="129"/>
    </location>
</feature>
<dbReference type="AlphaFoldDB" id="A0A9P3GC32"/>
<evidence type="ECO:0000313" key="2">
    <source>
        <dbReference type="EMBL" id="GJE93363.1"/>
    </source>
</evidence>
<organism evidence="2 3">
    <name type="scientific">Phanerochaete sordida</name>
    <dbReference type="NCBI Taxonomy" id="48140"/>
    <lineage>
        <taxon>Eukaryota</taxon>
        <taxon>Fungi</taxon>
        <taxon>Dikarya</taxon>
        <taxon>Basidiomycota</taxon>
        <taxon>Agaricomycotina</taxon>
        <taxon>Agaricomycetes</taxon>
        <taxon>Polyporales</taxon>
        <taxon>Phanerochaetaceae</taxon>
        <taxon>Phanerochaete</taxon>
    </lineage>
</organism>
<accession>A0A9P3GC32</accession>